<feature type="transmembrane region" description="Helical" evidence="1">
    <location>
        <begin position="53"/>
        <end position="73"/>
    </location>
</feature>
<dbReference type="RefSeq" id="WP_062247448.1">
    <property type="nucleotide sequence ID" value="NZ_LHZA01000065.1"/>
</dbReference>
<sequence>MNELAIARALHVIGVVIWIGGVSMATTAALPALRCGVFGADRLAAFQAFERRFVWQVRGAVVLVGLSGLVMVMKMDLWARFAEPGFWWMHAMVGLWLVFAIVLFIAEPLVLHRRFNVWAKRDLDAAFAALHRAHIVLLVLGLVTVFGAVAGSHGWSPV</sequence>
<reference evidence="2 3" key="1">
    <citation type="submission" date="2015-06" db="EMBL/GenBank/DDBJ databases">
        <title>Improved classification and identification of acetic acid bacteria using matrix-assisted laser desorption/ionization time-of-flight mass spectrometry; Gluconobacter nephelii and Gluconobacter uchimurae are later heterotypic synonyms of Gluconobacter japonicus and Gluconobacter oxydans, respectively.</title>
        <authorList>
            <person name="Li L."/>
            <person name="Cleenwerck I."/>
            <person name="De Vuyst L."/>
            <person name="Vandamme P."/>
        </authorList>
    </citation>
    <scope>NUCLEOTIDE SEQUENCE [LARGE SCALE GENOMIC DNA]</scope>
    <source>
        <strain evidence="2 3">LMG 1625</strain>
    </source>
</reference>
<comment type="caution">
    <text evidence="2">The sequence shown here is derived from an EMBL/GenBank/DDBJ whole genome shotgun (WGS) entry which is preliminary data.</text>
</comment>
<proteinExistence type="predicted"/>
<keyword evidence="1" id="KW-0812">Transmembrane</keyword>
<feature type="transmembrane region" description="Helical" evidence="1">
    <location>
        <begin position="85"/>
        <end position="106"/>
    </location>
</feature>
<dbReference type="EMBL" id="LHZA01000065">
    <property type="protein sequence ID" value="KXV02735.1"/>
    <property type="molecule type" value="Genomic_DNA"/>
</dbReference>
<name>A0A149QZK1_9PROT</name>
<gene>
    <name evidence="2" type="ORF">AD928_00645</name>
</gene>
<dbReference type="Proteomes" id="UP000075473">
    <property type="component" value="Unassembled WGS sequence"/>
</dbReference>
<protein>
    <recommendedName>
        <fullName evidence="4">Copper resistance protein D domain-containing protein</fullName>
    </recommendedName>
</protein>
<dbReference type="AlphaFoldDB" id="A0A149QZK1"/>
<keyword evidence="1" id="KW-1133">Transmembrane helix</keyword>
<organism evidence="2 3">
    <name type="scientific">Acetobacter cerevisiae</name>
    <dbReference type="NCBI Taxonomy" id="178900"/>
    <lineage>
        <taxon>Bacteria</taxon>
        <taxon>Pseudomonadati</taxon>
        <taxon>Pseudomonadota</taxon>
        <taxon>Alphaproteobacteria</taxon>
        <taxon>Acetobacterales</taxon>
        <taxon>Acetobacteraceae</taxon>
        <taxon>Acetobacter</taxon>
    </lineage>
</organism>
<accession>A0A149QZK1</accession>
<keyword evidence="1" id="KW-0472">Membrane</keyword>
<evidence type="ECO:0008006" key="4">
    <source>
        <dbReference type="Google" id="ProtNLM"/>
    </source>
</evidence>
<feature type="transmembrane region" description="Helical" evidence="1">
    <location>
        <begin position="127"/>
        <end position="150"/>
    </location>
</feature>
<evidence type="ECO:0000313" key="3">
    <source>
        <dbReference type="Proteomes" id="UP000075473"/>
    </source>
</evidence>
<feature type="transmembrane region" description="Helical" evidence="1">
    <location>
        <begin position="12"/>
        <end position="33"/>
    </location>
</feature>
<evidence type="ECO:0000313" key="2">
    <source>
        <dbReference type="EMBL" id="KXV02735.1"/>
    </source>
</evidence>
<dbReference type="PATRIC" id="fig|178900.5.peg.257"/>
<evidence type="ECO:0000256" key="1">
    <source>
        <dbReference type="SAM" id="Phobius"/>
    </source>
</evidence>